<evidence type="ECO:0000313" key="8">
    <source>
        <dbReference type="EMBL" id="KKM98178.1"/>
    </source>
</evidence>
<proteinExistence type="inferred from homology"/>
<protein>
    <recommendedName>
        <fullName evidence="2">ribonucleoside-diphosphate reductase</fullName>
        <ecNumber evidence="2">1.17.4.1</ecNumber>
    </recommendedName>
</protein>
<evidence type="ECO:0000256" key="1">
    <source>
        <dbReference type="ARBA" id="ARBA00007405"/>
    </source>
</evidence>
<dbReference type="GO" id="GO:0004748">
    <property type="term" value="F:ribonucleoside-diphosphate reductase activity, thioredoxin disulfide as acceptor"/>
    <property type="evidence" value="ECO:0007669"/>
    <property type="project" value="UniProtKB-EC"/>
</dbReference>
<reference evidence="8" key="1">
    <citation type="journal article" date="2015" name="Nature">
        <title>Complex archaea that bridge the gap between prokaryotes and eukaryotes.</title>
        <authorList>
            <person name="Spang A."/>
            <person name="Saw J.H."/>
            <person name="Jorgensen S.L."/>
            <person name="Zaremba-Niedzwiedzka K."/>
            <person name="Martijn J."/>
            <person name="Lind A.E."/>
            <person name="van Eijk R."/>
            <person name="Schleper C."/>
            <person name="Guy L."/>
            <person name="Ettema T.J."/>
        </authorList>
    </citation>
    <scope>NUCLEOTIDE SEQUENCE</scope>
</reference>
<comment type="similarity">
    <text evidence="1">Belongs to the ribonucleoside diphosphate reductase class-2 family.</text>
</comment>
<dbReference type="InterPro" id="IPR024434">
    <property type="entry name" value="TSCPD_dom"/>
</dbReference>
<sequence>MAEVVRGEREKLPGRREKGYGSSAIVGGQRVYLHTGEYPDGRLAEIFIDVAKEGESLHSWTDCFAIAVSLGLQYGVPLEKYVDAFTFIKFDPSGVVTEHDRIRLATSLVDFIFRELGISYLGRDDLGHQDPEAHPSNGPGGGSVDDPDGDVTAPVTAGGPGQGTQSAGAEPRRDPEPARQLEVAGPANTFGYS</sequence>
<evidence type="ECO:0000256" key="5">
    <source>
        <dbReference type="ARBA" id="ARBA00047754"/>
    </source>
</evidence>
<feature type="domain" description="TSCPD" evidence="7">
    <location>
        <begin position="15"/>
        <end position="117"/>
    </location>
</feature>
<evidence type="ECO:0000256" key="4">
    <source>
        <dbReference type="ARBA" id="ARBA00022741"/>
    </source>
</evidence>
<comment type="catalytic activity">
    <reaction evidence="5">
        <text>a 2'-deoxyribonucleoside 5'-diphosphate + [thioredoxin]-disulfide + H2O = a ribonucleoside 5'-diphosphate + [thioredoxin]-dithiol</text>
        <dbReference type="Rhea" id="RHEA:23252"/>
        <dbReference type="Rhea" id="RHEA-COMP:10698"/>
        <dbReference type="Rhea" id="RHEA-COMP:10700"/>
        <dbReference type="ChEBI" id="CHEBI:15377"/>
        <dbReference type="ChEBI" id="CHEBI:29950"/>
        <dbReference type="ChEBI" id="CHEBI:50058"/>
        <dbReference type="ChEBI" id="CHEBI:57930"/>
        <dbReference type="ChEBI" id="CHEBI:73316"/>
        <dbReference type="EC" id="1.17.4.1"/>
    </reaction>
</comment>
<organism evidence="8">
    <name type="scientific">marine sediment metagenome</name>
    <dbReference type="NCBI Taxonomy" id="412755"/>
    <lineage>
        <taxon>unclassified sequences</taxon>
        <taxon>metagenomes</taxon>
        <taxon>ecological metagenomes</taxon>
    </lineage>
</organism>
<evidence type="ECO:0000256" key="6">
    <source>
        <dbReference type="SAM" id="MobiDB-lite"/>
    </source>
</evidence>
<dbReference type="AlphaFoldDB" id="A0A0F9LXQ9"/>
<gene>
    <name evidence="8" type="ORF">LCGC14_1160550</name>
</gene>
<comment type="caution">
    <text evidence="8">The sequence shown here is derived from an EMBL/GenBank/DDBJ whole genome shotgun (WGS) entry which is preliminary data.</text>
</comment>
<feature type="compositionally biased region" description="Basic and acidic residues" evidence="6">
    <location>
        <begin position="170"/>
        <end position="179"/>
    </location>
</feature>
<name>A0A0F9LXQ9_9ZZZZ</name>
<dbReference type="EMBL" id="LAZR01005656">
    <property type="protein sequence ID" value="KKM98178.1"/>
    <property type="molecule type" value="Genomic_DNA"/>
</dbReference>
<feature type="region of interest" description="Disordered" evidence="6">
    <location>
        <begin position="126"/>
        <end position="193"/>
    </location>
</feature>
<dbReference type="EC" id="1.17.4.1" evidence="2"/>
<dbReference type="Pfam" id="PF12637">
    <property type="entry name" value="TSCPD"/>
    <property type="match status" value="1"/>
</dbReference>
<evidence type="ECO:0000256" key="3">
    <source>
        <dbReference type="ARBA" id="ARBA00022634"/>
    </source>
</evidence>
<keyword evidence="4" id="KW-0547">Nucleotide-binding</keyword>
<keyword evidence="3" id="KW-0237">DNA synthesis</keyword>
<dbReference type="GO" id="GO:0000166">
    <property type="term" value="F:nucleotide binding"/>
    <property type="evidence" value="ECO:0007669"/>
    <property type="project" value="UniProtKB-KW"/>
</dbReference>
<dbReference type="GO" id="GO:0071897">
    <property type="term" value="P:DNA biosynthetic process"/>
    <property type="evidence" value="ECO:0007669"/>
    <property type="project" value="UniProtKB-KW"/>
</dbReference>
<evidence type="ECO:0000256" key="2">
    <source>
        <dbReference type="ARBA" id="ARBA00012274"/>
    </source>
</evidence>
<accession>A0A0F9LXQ9</accession>
<evidence type="ECO:0000259" key="7">
    <source>
        <dbReference type="Pfam" id="PF12637"/>
    </source>
</evidence>